<dbReference type="InterPro" id="IPR017520">
    <property type="entry name" value="CHP03086"/>
</dbReference>
<dbReference type="InterPro" id="IPR017517">
    <property type="entry name" value="Maleyloyr_isom"/>
</dbReference>
<feature type="domain" description="Mycothiol-dependent maleylpyruvate isomerase metal-binding" evidence="2">
    <location>
        <begin position="13"/>
        <end position="130"/>
    </location>
</feature>
<dbReference type="OrthoDB" id="5185819at2"/>
<gene>
    <name evidence="3" type="ORF">JD82_03605</name>
</gene>
<dbReference type="AlphaFoldDB" id="A0A660CIS4"/>
<sequence>MTHTPVDDLDICLRAVGDVVAGVRDDQWANETPCTQWCVRDVVNHLALGSRLFAGLLAGRPGYPLDPAHADALGDNPAGSYRGHATAVVTAFRQPGALEQPLAAPVGTIPGAVAVRLRTVEDLVHGWDIAVATGQRVHYPDDVVERALAFTREQLAGMGSGNDSNGESGETPDAPDGGNAPFAPPQPHPDDAPPIDRLVALLGRRLP</sequence>
<comment type="caution">
    <text evidence="3">The sequence shown here is derived from an EMBL/GenBank/DDBJ whole genome shotgun (WGS) entry which is preliminary data.</text>
</comment>
<organism evidence="3 4">
    <name type="scientific">Prauserella rugosa</name>
    <dbReference type="NCBI Taxonomy" id="43354"/>
    <lineage>
        <taxon>Bacteria</taxon>
        <taxon>Bacillati</taxon>
        <taxon>Actinomycetota</taxon>
        <taxon>Actinomycetes</taxon>
        <taxon>Pseudonocardiales</taxon>
        <taxon>Pseudonocardiaceae</taxon>
        <taxon>Prauserella</taxon>
    </lineage>
</organism>
<dbReference type="Proteomes" id="UP000317303">
    <property type="component" value="Unassembled WGS sequence"/>
</dbReference>
<reference evidence="3 4" key="1">
    <citation type="submission" date="2019-07" db="EMBL/GenBank/DDBJ databases">
        <title>R&amp;d 2014.</title>
        <authorList>
            <person name="Klenk H.-P."/>
        </authorList>
    </citation>
    <scope>NUCLEOTIDE SEQUENCE [LARGE SCALE GENOMIC DNA]</scope>
    <source>
        <strain evidence="3 4">DSM 43194</strain>
    </source>
</reference>
<evidence type="ECO:0000256" key="1">
    <source>
        <dbReference type="SAM" id="MobiDB-lite"/>
    </source>
</evidence>
<evidence type="ECO:0000313" key="3">
    <source>
        <dbReference type="EMBL" id="TWH21737.1"/>
    </source>
</evidence>
<dbReference type="Gene3D" id="1.20.120.450">
    <property type="entry name" value="dinb family like domain"/>
    <property type="match status" value="1"/>
</dbReference>
<protein>
    <submittedName>
        <fullName evidence="3">Uncharacterized protein (TIGR03086 family)</fullName>
    </submittedName>
</protein>
<accession>A0A660CIS4</accession>
<name>A0A660CIS4_9PSEU</name>
<dbReference type="RefSeq" id="WP_036875521.1">
    <property type="nucleotide sequence ID" value="NZ_JOIJ01000001.1"/>
</dbReference>
<evidence type="ECO:0000259" key="2">
    <source>
        <dbReference type="Pfam" id="PF11716"/>
    </source>
</evidence>
<dbReference type="GO" id="GO:0046872">
    <property type="term" value="F:metal ion binding"/>
    <property type="evidence" value="ECO:0007669"/>
    <property type="project" value="InterPro"/>
</dbReference>
<dbReference type="EMBL" id="VLJV01000001">
    <property type="protein sequence ID" value="TWH21737.1"/>
    <property type="molecule type" value="Genomic_DNA"/>
</dbReference>
<proteinExistence type="predicted"/>
<dbReference type="NCBIfam" id="TIGR03083">
    <property type="entry name" value="maleylpyruvate isomerase family mycothiol-dependent enzyme"/>
    <property type="match status" value="1"/>
</dbReference>
<dbReference type="Pfam" id="PF11716">
    <property type="entry name" value="MDMPI_N"/>
    <property type="match status" value="1"/>
</dbReference>
<dbReference type="NCBIfam" id="TIGR03086">
    <property type="entry name" value="TIGR03086 family metal-binding protein"/>
    <property type="match status" value="1"/>
</dbReference>
<dbReference type="SUPFAM" id="SSF109854">
    <property type="entry name" value="DinB/YfiT-like putative metalloenzymes"/>
    <property type="match status" value="1"/>
</dbReference>
<evidence type="ECO:0000313" key="4">
    <source>
        <dbReference type="Proteomes" id="UP000317303"/>
    </source>
</evidence>
<dbReference type="InterPro" id="IPR024344">
    <property type="entry name" value="MDMPI_metal-binding"/>
</dbReference>
<dbReference type="InterPro" id="IPR034660">
    <property type="entry name" value="DinB/YfiT-like"/>
</dbReference>
<feature type="region of interest" description="Disordered" evidence="1">
    <location>
        <begin position="156"/>
        <end position="197"/>
    </location>
</feature>
<keyword evidence="4" id="KW-1185">Reference proteome</keyword>